<gene>
    <name evidence="1" type="ORF">LRS13_24805</name>
</gene>
<organism evidence="1 2">
    <name type="scientific">Svornostia abyssi</name>
    <dbReference type="NCBI Taxonomy" id="2898438"/>
    <lineage>
        <taxon>Bacteria</taxon>
        <taxon>Bacillati</taxon>
        <taxon>Actinomycetota</taxon>
        <taxon>Thermoleophilia</taxon>
        <taxon>Solirubrobacterales</taxon>
        <taxon>Baekduiaceae</taxon>
        <taxon>Svornostia</taxon>
    </lineage>
</organism>
<protein>
    <submittedName>
        <fullName evidence="1">Uncharacterized protein</fullName>
    </submittedName>
</protein>
<dbReference type="Proteomes" id="UP001058860">
    <property type="component" value="Chromosome"/>
</dbReference>
<evidence type="ECO:0000313" key="2">
    <source>
        <dbReference type="Proteomes" id="UP001058860"/>
    </source>
</evidence>
<proteinExistence type="predicted"/>
<dbReference type="EMBL" id="CP088295">
    <property type="protein sequence ID" value="UUY03840.1"/>
    <property type="molecule type" value="Genomic_DNA"/>
</dbReference>
<name>A0ABY5PGS0_9ACTN</name>
<reference evidence="2" key="1">
    <citation type="submission" date="2021-11" db="EMBL/GenBank/DDBJ databases">
        <title>Cultivation dependent microbiological survey of springs from the worlds oldest radium mine currently devoted to the extraction of radon-saturated water.</title>
        <authorList>
            <person name="Kapinusova G."/>
            <person name="Smrhova T."/>
            <person name="Strejcek M."/>
            <person name="Suman J."/>
            <person name="Jani K."/>
            <person name="Pajer P."/>
            <person name="Uhlik O."/>
        </authorList>
    </citation>
    <scope>NUCLEOTIDE SEQUENCE [LARGE SCALE GENOMIC DNA]</scope>
    <source>
        <strain evidence="2">J379</strain>
    </source>
</reference>
<keyword evidence="2" id="KW-1185">Reference proteome</keyword>
<sequence>MSAADLPRGRGALLARFRALGAPDLTALAGTHEAVFVGPAALRRVAPRSIALGGMPGWYGKRFEADGARGINLLRAVDGGLEERNPMTAAIGPSWLDGAPAIVVSYAPDAPRPWRWVRDEFRIAGPDTLLGLTFAVSPRLRALAAPFTLERR</sequence>
<dbReference type="RefSeq" id="WP_353864338.1">
    <property type="nucleotide sequence ID" value="NZ_CP088295.1"/>
</dbReference>
<evidence type="ECO:0000313" key="1">
    <source>
        <dbReference type="EMBL" id="UUY03840.1"/>
    </source>
</evidence>
<accession>A0ABY5PGS0</accession>